<dbReference type="GO" id="GO:0006203">
    <property type="term" value="P:dGTP catabolic process"/>
    <property type="evidence" value="ECO:0007669"/>
    <property type="project" value="TreeGrafter"/>
</dbReference>
<dbReference type="Gene3D" id="3.90.79.10">
    <property type="entry name" value="Nucleoside Triphosphate Pyrophosphohydrolase"/>
    <property type="match status" value="1"/>
</dbReference>
<dbReference type="eggNOG" id="ENOG502S3YT">
    <property type="taxonomic scope" value="Eukaryota"/>
</dbReference>
<dbReference type="InterPro" id="IPR000086">
    <property type="entry name" value="NUDIX_hydrolase_dom"/>
</dbReference>
<accession>C1MP61</accession>
<organism evidence="4">
    <name type="scientific">Micromonas pusilla (strain CCMP1545)</name>
    <name type="common">Picoplanktonic green alga</name>
    <dbReference type="NCBI Taxonomy" id="564608"/>
    <lineage>
        <taxon>Eukaryota</taxon>
        <taxon>Viridiplantae</taxon>
        <taxon>Chlorophyta</taxon>
        <taxon>Mamiellophyceae</taxon>
        <taxon>Mamiellales</taxon>
        <taxon>Mamiellaceae</taxon>
        <taxon>Micromonas</taxon>
    </lineage>
</organism>
<reference evidence="3 4" key="1">
    <citation type="journal article" date="2009" name="Science">
        <title>Green evolution and dynamic adaptations revealed by genomes of the marine picoeukaryotes Micromonas.</title>
        <authorList>
            <person name="Worden A.Z."/>
            <person name="Lee J.H."/>
            <person name="Mock T."/>
            <person name="Rouze P."/>
            <person name="Simmons M.P."/>
            <person name="Aerts A.L."/>
            <person name="Allen A.E."/>
            <person name="Cuvelier M.L."/>
            <person name="Derelle E."/>
            <person name="Everett M.V."/>
            <person name="Foulon E."/>
            <person name="Grimwood J."/>
            <person name="Gundlach H."/>
            <person name="Henrissat B."/>
            <person name="Napoli C."/>
            <person name="McDonald S.M."/>
            <person name="Parker M.S."/>
            <person name="Rombauts S."/>
            <person name="Salamov A."/>
            <person name="Von Dassow P."/>
            <person name="Badger J.H."/>
            <person name="Coutinho P.M."/>
            <person name="Demir E."/>
            <person name="Dubchak I."/>
            <person name="Gentemann C."/>
            <person name="Eikrem W."/>
            <person name="Gready J.E."/>
            <person name="John U."/>
            <person name="Lanier W."/>
            <person name="Lindquist E.A."/>
            <person name="Lucas S."/>
            <person name="Mayer K.F."/>
            <person name="Moreau H."/>
            <person name="Not F."/>
            <person name="Otillar R."/>
            <person name="Panaud O."/>
            <person name="Pangilinan J."/>
            <person name="Paulsen I."/>
            <person name="Piegu B."/>
            <person name="Poliakov A."/>
            <person name="Robbens S."/>
            <person name="Schmutz J."/>
            <person name="Toulza E."/>
            <person name="Wyss T."/>
            <person name="Zelensky A."/>
            <person name="Zhou K."/>
            <person name="Armbrust E.V."/>
            <person name="Bhattacharya D."/>
            <person name="Goodenough U.W."/>
            <person name="Van de Peer Y."/>
            <person name="Grigoriev I.V."/>
        </authorList>
    </citation>
    <scope>NUCLEOTIDE SEQUENCE [LARGE SCALE GENOMIC DNA]</scope>
    <source>
        <strain evidence="3 4">CCMP1545</strain>
    </source>
</reference>
<dbReference type="KEGG" id="mpp:MICPUCDRAFT_56158"/>
<evidence type="ECO:0000313" key="3">
    <source>
        <dbReference type="EMBL" id="EEH58409.1"/>
    </source>
</evidence>
<dbReference type="OMA" id="QKCDGWE"/>
<keyword evidence="4" id="KW-1185">Reference proteome</keyword>
<feature type="domain" description="Nudix hydrolase" evidence="2">
    <location>
        <begin position="13"/>
        <end position="141"/>
    </location>
</feature>
<dbReference type="SUPFAM" id="SSF55811">
    <property type="entry name" value="Nudix"/>
    <property type="match status" value="1"/>
</dbReference>
<sequence>MAPPPQPKPPTRWPRVGVGVLIVKGDTILVGKRKGSHGAGQYALPGGKLEWKETWEACARREVLEETGIVLKGPVEYAHTCEAVIDEDNHWITVFMRAEVTRATQPVNLEPDKCEGWEWVKWDGVGMPRFKPLDIILNSRYTPFAPAEEGGAE</sequence>
<dbReference type="PROSITE" id="PS00893">
    <property type="entry name" value="NUDIX_BOX"/>
    <property type="match status" value="1"/>
</dbReference>
<dbReference type="RefSeq" id="XP_003056764.1">
    <property type="nucleotide sequence ID" value="XM_003056718.1"/>
</dbReference>
<dbReference type="OrthoDB" id="447842at2759"/>
<dbReference type="AlphaFoldDB" id="C1MP61"/>
<dbReference type="CDD" id="cd04678">
    <property type="entry name" value="NUDIX_MTH2_Nudt15"/>
    <property type="match status" value="1"/>
</dbReference>
<dbReference type="PANTHER" id="PTHR16099">
    <property type="entry name" value="8-OXO-DGTP DIPHOSPHATES NUDT15"/>
    <property type="match status" value="1"/>
</dbReference>
<dbReference type="EMBL" id="GG663737">
    <property type="protein sequence ID" value="EEH58409.1"/>
    <property type="molecule type" value="Genomic_DNA"/>
</dbReference>
<protein>
    <submittedName>
        <fullName evidence="3">Predicted protein</fullName>
    </submittedName>
</protein>
<dbReference type="PANTHER" id="PTHR16099:SF5">
    <property type="entry name" value="NUCLEOTIDE TRIPHOSPHATE DIPHOSPHATASE NUDT15"/>
    <property type="match status" value="1"/>
</dbReference>
<dbReference type="STRING" id="564608.C1MP61"/>
<dbReference type="GO" id="GO:0035539">
    <property type="term" value="F:8-oxo-7,8-dihydrodeoxyguanosine triphosphate pyrophosphatase activity"/>
    <property type="evidence" value="ECO:0007669"/>
    <property type="project" value="TreeGrafter"/>
</dbReference>
<dbReference type="Pfam" id="PF00293">
    <property type="entry name" value="NUDIX"/>
    <property type="match status" value="1"/>
</dbReference>
<evidence type="ECO:0000256" key="1">
    <source>
        <dbReference type="ARBA" id="ARBA00022801"/>
    </source>
</evidence>
<evidence type="ECO:0000313" key="4">
    <source>
        <dbReference type="Proteomes" id="UP000001876"/>
    </source>
</evidence>
<proteinExistence type="predicted"/>
<gene>
    <name evidence="3" type="ORF">MICPUCDRAFT_56158</name>
</gene>
<dbReference type="InterPro" id="IPR020084">
    <property type="entry name" value="NUDIX_hydrolase_CS"/>
</dbReference>
<dbReference type="Proteomes" id="UP000001876">
    <property type="component" value="Unassembled WGS sequence"/>
</dbReference>
<name>C1MP61_MICPC</name>
<dbReference type="FunFam" id="3.90.79.10:FF:000060">
    <property type="entry name" value="Nudix hydrolase 1"/>
    <property type="match status" value="1"/>
</dbReference>
<dbReference type="InterPro" id="IPR015797">
    <property type="entry name" value="NUDIX_hydrolase-like_dom_sf"/>
</dbReference>
<dbReference type="PROSITE" id="PS51462">
    <property type="entry name" value="NUDIX"/>
    <property type="match status" value="1"/>
</dbReference>
<dbReference type="GO" id="GO:0005829">
    <property type="term" value="C:cytosol"/>
    <property type="evidence" value="ECO:0007669"/>
    <property type="project" value="TreeGrafter"/>
</dbReference>
<dbReference type="GeneID" id="9682669"/>
<keyword evidence="1" id="KW-0378">Hydrolase</keyword>
<evidence type="ECO:0000259" key="2">
    <source>
        <dbReference type="PROSITE" id="PS51462"/>
    </source>
</evidence>